<evidence type="ECO:0000313" key="2">
    <source>
        <dbReference type="EMBL" id="KAF1966302.1"/>
    </source>
</evidence>
<gene>
    <name evidence="2" type="ORF">BU23DRAFT_327462</name>
</gene>
<organism evidence="2 3">
    <name type="scientific">Bimuria novae-zelandiae CBS 107.79</name>
    <dbReference type="NCBI Taxonomy" id="1447943"/>
    <lineage>
        <taxon>Eukaryota</taxon>
        <taxon>Fungi</taxon>
        <taxon>Dikarya</taxon>
        <taxon>Ascomycota</taxon>
        <taxon>Pezizomycotina</taxon>
        <taxon>Dothideomycetes</taxon>
        <taxon>Pleosporomycetidae</taxon>
        <taxon>Pleosporales</taxon>
        <taxon>Massarineae</taxon>
        <taxon>Didymosphaeriaceae</taxon>
        <taxon>Bimuria</taxon>
    </lineage>
</organism>
<name>A0A6A5URA7_9PLEO</name>
<keyword evidence="3" id="KW-1185">Reference proteome</keyword>
<protein>
    <submittedName>
        <fullName evidence="2">Uncharacterized protein</fullName>
    </submittedName>
</protein>
<sequence>MACCGAAPKRVKPGAAAASSLTSASAACRPPLIGPPTASVKRRARRRPRSQLTLTAHPSRLLRLSSMCGSAVLLLACGRPAARPSPSPSQNDEHTLTHPSTSLGREAGMLCIIPSMPCLICQSAKSERLSGGEGIRFNTSSRGSRRP</sequence>
<reference evidence="2" key="1">
    <citation type="journal article" date="2020" name="Stud. Mycol.">
        <title>101 Dothideomycetes genomes: a test case for predicting lifestyles and emergence of pathogens.</title>
        <authorList>
            <person name="Haridas S."/>
            <person name="Albert R."/>
            <person name="Binder M."/>
            <person name="Bloem J."/>
            <person name="Labutti K."/>
            <person name="Salamov A."/>
            <person name="Andreopoulos B."/>
            <person name="Baker S."/>
            <person name="Barry K."/>
            <person name="Bills G."/>
            <person name="Bluhm B."/>
            <person name="Cannon C."/>
            <person name="Castanera R."/>
            <person name="Culley D."/>
            <person name="Daum C."/>
            <person name="Ezra D."/>
            <person name="Gonzalez J."/>
            <person name="Henrissat B."/>
            <person name="Kuo A."/>
            <person name="Liang C."/>
            <person name="Lipzen A."/>
            <person name="Lutzoni F."/>
            <person name="Magnuson J."/>
            <person name="Mondo S."/>
            <person name="Nolan M."/>
            <person name="Ohm R."/>
            <person name="Pangilinan J."/>
            <person name="Park H.-J."/>
            <person name="Ramirez L."/>
            <person name="Alfaro M."/>
            <person name="Sun H."/>
            <person name="Tritt A."/>
            <person name="Yoshinaga Y."/>
            <person name="Zwiers L.-H."/>
            <person name="Turgeon B."/>
            <person name="Goodwin S."/>
            <person name="Spatafora J."/>
            <person name="Crous P."/>
            <person name="Grigoriev I."/>
        </authorList>
    </citation>
    <scope>NUCLEOTIDE SEQUENCE</scope>
    <source>
        <strain evidence="2">CBS 107.79</strain>
    </source>
</reference>
<feature type="compositionally biased region" description="Basic residues" evidence="1">
    <location>
        <begin position="40"/>
        <end position="49"/>
    </location>
</feature>
<dbReference type="AlphaFoldDB" id="A0A6A5URA7"/>
<accession>A0A6A5URA7</accession>
<proteinExistence type="predicted"/>
<feature type="region of interest" description="Disordered" evidence="1">
    <location>
        <begin position="29"/>
        <end position="56"/>
    </location>
</feature>
<evidence type="ECO:0000313" key="3">
    <source>
        <dbReference type="Proteomes" id="UP000800036"/>
    </source>
</evidence>
<dbReference type="Proteomes" id="UP000800036">
    <property type="component" value="Unassembled WGS sequence"/>
</dbReference>
<feature type="region of interest" description="Disordered" evidence="1">
    <location>
        <begin position="80"/>
        <end position="101"/>
    </location>
</feature>
<evidence type="ECO:0000256" key="1">
    <source>
        <dbReference type="SAM" id="MobiDB-lite"/>
    </source>
</evidence>
<dbReference type="EMBL" id="ML976748">
    <property type="protein sequence ID" value="KAF1966302.1"/>
    <property type="molecule type" value="Genomic_DNA"/>
</dbReference>